<accession>A0ACB9PR20</accession>
<reference evidence="1 2" key="1">
    <citation type="journal article" date="2022" name="DNA Res.">
        <title>Chromosomal-level genome assembly of the orchid tree Bauhinia variegata (Leguminosae; Cercidoideae) supports the allotetraploid origin hypothesis of Bauhinia.</title>
        <authorList>
            <person name="Zhong Y."/>
            <person name="Chen Y."/>
            <person name="Zheng D."/>
            <person name="Pang J."/>
            <person name="Liu Y."/>
            <person name="Luo S."/>
            <person name="Meng S."/>
            <person name="Qian L."/>
            <person name="Wei D."/>
            <person name="Dai S."/>
            <person name="Zhou R."/>
        </authorList>
    </citation>
    <scope>NUCLEOTIDE SEQUENCE [LARGE SCALE GENOMIC DNA]</scope>
    <source>
        <strain evidence="1">BV-YZ2020</strain>
    </source>
</reference>
<sequence length="162" mass="17925">MGCVSSNLLHHEEEFAKLGSTALGHHIVSLTSTTYGLLTLEPPHSSANPSTLPSKFILDSVLPNPLPEPRPLRSDAEVINSWELMAGLDADSFRFAPLPPPKPLTINDSNPEKENFNPNRFSFPNGSRALKPVREETKKPGSIKPCLDLFERICPRMGKTEW</sequence>
<protein>
    <submittedName>
        <fullName evidence="1">Uncharacterized protein</fullName>
    </submittedName>
</protein>
<keyword evidence="2" id="KW-1185">Reference proteome</keyword>
<gene>
    <name evidence="1" type="ORF">L6164_005401</name>
</gene>
<dbReference type="Proteomes" id="UP000828941">
    <property type="component" value="Chromosome 3"/>
</dbReference>
<evidence type="ECO:0000313" key="2">
    <source>
        <dbReference type="Proteomes" id="UP000828941"/>
    </source>
</evidence>
<organism evidence="1 2">
    <name type="scientific">Bauhinia variegata</name>
    <name type="common">Purple orchid tree</name>
    <name type="synonym">Phanera variegata</name>
    <dbReference type="NCBI Taxonomy" id="167791"/>
    <lineage>
        <taxon>Eukaryota</taxon>
        <taxon>Viridiplantae</taxon>
        <taxon>Streptophyta</taxon>
        <taxon>Embryophyta</taxon>
        <taxon>Tracheophyta</taxon>
        <taxon>Spermatophyta</taxon>
        <taxon>Magnoliopsida</taxon>
        <taxon>eudicotyledons</taxon>
        <taxon>Gunneridae</taxon>
        <taxon>Pentapetalae</taxon>
        <taxon>rosids</taxon>
        <taxon>fabids</taxon>
        <taxon>Fabales</taxon>
        <taxon>Fabaceae</taxon>
        <taxon>Cercidoideae</taxon>
        <taxon>Cercideae</taxon>
        <taxon>Bauhiniinae</taxon>
        <taxon>Bauhinia</taxon>
    </lineage>
</organism>
<proteinExistence type="predicted"/>
<evidence type="ECO:0000313" key="1">
    <source>
        <dbReference type="EMBL" id="KAI4351007.1"/>
    </source>
</evidence>
<comment type="caution">
    <text evidence="1">The sequence shown here is derived from an EMBL/GenBank/DDBJ whole genome shotgun (WGS) entry which is preliminary data.</text>
</comment>
<dbReference type="EMBL" id="CM039428">
    <property type="protein sequence ID" value="KAI4351007.1"/>
    <property type="molecule type" value="Genomic_DNA"/>
</dbReference>
<name>A0ACB9PR20_BAUVA</name>